<dbReference type="InterPro" id="IPR017453">
    <property type="entry name" value="GCV_H_sub"/>
</dbReference>
<dbReference type="InterPro" id="IPR002930">
    <property type="entry name" value="GCV_H"/>
</dbReference>
<dbReference type="InterPro" id="IPR033753">
    <property type="entry name" value="GCV_H/Fam206"/>
</dbReference>
<proteinExistence type="inferred from homology"/>
<comment type="similarity">
    <text evidence="1 3">Belongs to the GcvH family.</text>
</comment>
<dbReference type="GO" id="GO:0009249">
    <property type="term" value="P:protein lipoylation"/>
    <property type="evidence" value="ECO:0007669"/>
    <property type="project" value="TreeGrafter"/>
</dbReference>
<evidence type="ECO:0000313" key="7">
    <source>
        <dbReference type="Proteomes" id="UP000199555"/>
    </source>
</evidence>
<keyword evidence="2 3" id="KW-0450">Lipoyl</keyword>
<dbReference type="Proteomes" id="UP000199555">
    <property type="component" value="Unassembled WGS sequence"/>
</dbReference>
<dbReference type="PANTHER" id="PTHR11715:SF3">
    <property type="entry name" value="GLYCINE CLEAVAGE SYSTEM H PROTEIN-RELATED"/>
    <property type="match status" value="1"/>
</dbReference>
<dbReference type="PROSITE" id="PS00189">
    <property type="entry name" value="LIPOYL"/>
    <property type="match status" value="1"/>
</dbReference>
<name>A0A1G9CAY7_9RHOB</name>
<evidence type="ECO:0000256" key="2">
    <source>
        <dbReference type="ARBA" id="ARBA00022823"/>
    </source>
</evidence>
<dbReference type="Gene3D" id="2.40.50.100">
    <property type="match status" value="1"/>
</dbReference>
<evidence type="ECO:0000256" key="4">
    <source>
        <dbReference type="PIRSR" id="PIRSR617453-50"/>
    </source>
</evidence>
<comment type="subunit">
    <text evidence="3">The glycine cleavage system is composed of four proteins: P, T, L and H.</text>
</comment>
<comment type="function">
    <text evidence="3">The glycine cleavage system catalyzes the degradation of glycine. The H protein shuttles the methylamine group of glycine from the P protein to the T protein.</text>
</comment>
<reference evidence="7" key="1">
    <citation type="submission" date="2016-10" db="EMBL/GenBank/DDBJ databases">
        <authorList>
            <person name="Varghese N."/>
            <person name="Submissions S."/>
        </authorList>
    </citation>
    <scope>NUCLEOTIDE SEQUENCE [LARGE SCALE GENOMIC DNA]</scope>
    <source>
        <strain evidence="7">CGMCC 1.7655</strain>
    </source>
</reference>
<dbReference type="PANTHER" id="PTHR11715">
    <property type="entry name" value="GLYCINE CLEAVAGE SYSTEM H PROTEIN"/>
    <property type="match status" value="1"/>
</dbReference>
<dbReference type="InterPro" id="IPR011053">
    <property type="entry name" value="Single_hybrid_motif"/>
</dbReference>
<dbReference type="AlphaFoldDB" id="A0A1G9CAY7"/>
<dbReference type="NCBIfam" id="NF002270">
    <property type="entry name" value="PRK01202.1"/>
    <property type="match status" value="1"/>
</dbReference>
<dbReference type="STRING" id="525640.SAMN04487971_101156"/>
<evidence type="ECO:0000256" key="1">
    <source>
        <dbReference type="ARBA" id="ARBA00009249"/>
    </source>
</evidence>
<dbReference type="GO" id="GO:0005960">
    <property type="term" value="C:glycine cleavage complex"/>
    <property type="evidence" value="ECO:0007669"/>
    <property type="project" value="InterPro"/>
</dbReference>
<dbReference type="Pfam" id="PF01597">
    <property type="entry name" value="GCV_H"/>
    <property type="match status" value="1"/>
</dbReference>
<sequence>MLKYTSDHEWLRAEGDEIVVGITPHASEQLGDVVFIELPETGREVAAGEEIVVIESVKAASDIVAPVAGTITAVNEALADAPGDVNSDAMSAWFFRIKPADGVSLDGFMDESAYQELIG</sequence>
<accession>A0A1G9CAY7</accession>
<evidence type="ECO:0000256" key="3">
    <source>
        <dbReference type="HAMAP-Rule" id="MF_00272"/>
    </source>
</evidence>
<comment type="cofactor">
    <cofactor evidence="3">
        <name>(R)-lipoate</name>
        <dbReference type="ChEBI" id="CHEBI:83088"/>
    </cofactor>
    <text evidence="3">Binds 1 lipoyl cofactor covalently.</text>
</comment>
<dbReference type="EMBL" id="FNGE01000001">
    <property type="protein sequence ID" value="SDK48796.1"/>
    <property type="molecule type" value="Genomic_DNA"/>
</dbReference>
<organism evidence="6 7">
    <name type="scientific">Paracoccus chinensis</name>
    <dbReference type="NCBI Taxonomy" id="525640"/>
    <lineage>
        <taxon>Bacteria</taxon>
        <taxon>Pseudomonadati</taxon>
        <taxon>Pseudomonadota</taxon>
        <taxon>Alphaproteobacteria</taxon>
        <taxon>Rhodobacterales</taxon>
        <taxon>Paracoccaceae</taxon>
        <taxon>Paracoccus</taxon>
    </lineage>
</organism>
<feature type="domain" description="Lipoyl-binding" evidence="5">
    <location>
        <begin position="17"/>
        <end position="98"/>
    </location>
</feature>
<dbReference type="PROSITE" id="PS50968">
    <property type="entry name" value="BIOTINYL_LIPOYL"/>
    <property type="match status" value="1"/>
</dbReference>
<dbReference type="NCBIfam" id="TIGR00527">
    <property type="entry name" value="gcvH"/>
    <property type="match status" value="1"/>
</dbReference>
<gene>
    <name evidence="3" type="primary">gcvH</name>
    <name evidence="6" type="ORF">SAMN04487971_101156</name>
</gene>
<dbReference type="GO" id="GO:0019464">
    <property type="term" value="P:glycine decarboxylation via glycine cleavage system"/>
    <property type="evidence" value="ECO:0007669"/>
    <property type="project" value="UniProtKB-UniRule"/>
</dbReference>
<dbReference type="GO" id="GO:0005829">
    <property type="term" value="C:cytosol"/>
    <property type="evidence" value="ECO:0007669"/>
    <property type="project" value="TreeGrafter"/>
</dbReference>
<evidence type="ECO:0000259" key="5">
    <source>
        <dbReference type="PROSITE" id="PS50968"/>
    </source>
</evidence>
<dbReference type="CDD" id="cd06848">
    <property type="entry name" value="GCS_H"/>
    <property type="match status" value="1"/>
</dbReference>
<dbReference type="InterPro" id="IPR003016">
    <property type="entry name" value="2-oxoA_DH_lipoyl-BS"/>
</dbReference>
<evidence type="ECO:0000313" key="6">
    <source>
        <dbReference type="EMBL" id="SDK48796.1"/>
    </source>
</evidence>
<protein>
    <recommendedName>
        <fullName evidence="3">Glycine cleavage system H protein</fullName>
    </recommendedName>
</protein>
<dbReference type="OrthoDB" id="9796712at2"/>
<dbReference type="InterPro" id="IPR000089">
    <property type="entry name" value="Biotin_lipoyl"/>
</dbReference>
<keyword evidence="7" id="KW-1185">Reference proteome</keyword>
<dbReference type="HAMAP" id="MF_00272">
    <property type="entry name" value="GcvH"/>
    <property type="match status" value="1"/>
</dbReference>
<dbReference type="SUPFAM" id="SSF51230">
    <property type="entry name" value="Single hybrid motif"/>
    <property type="match status" value="1"/>
</dbReference>
<feature type="modified residue" description="N6-lipoyllysine" evidence="3 4">
    <location>
        <position position="58"/>
    </location>
</feature>